<reference evidence="4" key="1">
    <citation type="submission" date="2016-07" db="EMBL/GenBank/DDBJ databases">
        <title>Sequence Frankia sp. strain CcI1.17.</title>
        <authorList>
            <person name="Ghodhbane-Gtari F."/>
            <person name="Swanson E."/>
            <person name="Gueddou A."/>
            <person name="Morris K."/>
            <person name="Hezbri K."/>
            <person name="Ktari A."/>
            <person name="Nouioui I."/>
            <person name="Abebe-Akele F."/>
            <person name="Simpson S."/>
            <person name="Thomas K."/>
            <person name="Gtari M."/>
            <person name="Tisa L.S."/>
            <person name="Hurst S."/>
        </authorList>
    </citation>
    <scope>NUCLEOTIDE SEQUENCE [LARGE SCALE GENOMIC DNA]</scope>
    <source>
        <strain evidence="4">Cc1.17</strain>
    </source>
</reference>
<dbReference type="OrthoDB" id="3237043at2"/>
<sequence length="316" mass="33538">MDDTERGTGSARDDDPATAVVTGGNRGIGQAVAEQLARAGVRVALVARDPLRGERARARLDATRGPRAPHVELVTGDLSDIAGVRATAAKLLDVCPQLDILVHNAGIWPAARTLNADGLEQAFATNHLAPFLLNHLLEDRLAASSARVVQVTAGLYGKARIDLERTPRGDDFHPIRTYANTKAANLALVPLFARRWADAGTGIRVNAVHPGVIRTGLGDRRGPLGLALKAVKRFWTPVEQGAPPVIRLALAPELDGVTGRYFEIEKAAPLHGPVDDPDLARLLWTQAANLTGVGSRPPTHPLTLPPADTVAHPPGR</sequence>
<accession>A0A1S1QVN5</accession>
<feature type="region of interest" description="Disordered" evidence="2">
    <location>
        <begin position="293"/>
        <end position="316"/>
    </location>
</feature>
<protein>
    <submittedName>
        <fullName evidence="3">Retinol dehydrogenase</fullName>
    </submittedName>
</protein>
<dbReference type="InterPro" id="IPR036291">
    <property type="entry name" value="NAD(P)-bd_dom_sf"/>
</dbReference>
<dbReference type="PANTHER" id="PTHR43157">
    <property type="entry name" value="PHOSPHATIDYLINOSITOL-GLYCAN BIOSYNTHESIS CLASS F PROTEIN-RELATED"/>
    <property type="match status" value="1"/>
</dbReference>
<dbReference type="PANTHER" id="PTHR43157:SF31">
    <property type="entry name" value="PHOSPHATIDYLINOSITOL-GLYCAN BIOSYNTHESIS CLASS F PROTEIN"/>
    <property type="match status" value="1"/>
</dbReference>
<dbReference type="EMBL" id="MBLM01000110">
    <property type="protein sequence ID" value="OHV38030.1"/>
    <property type="molecule type" value="Genomic_DNA"/>
</dbReference>
<dbReference type="GO" id="GO:0016491">
    <property type="term" value="F:oxidoreductase activity"/>
    <property type="evidence" value="ECO:0007669"/>
    <property type="project" value="UniProtKB-KW"/>
</dbReference>
<dbReference type="InterPro" id="IPR002347">
    <property type="entry name" value="SDR_fam"/>
</dbReference>
<proteinExistence type="predicted"/>
<dbReference type="AlphaFoldDB" id="A0A1S1QVN5"/>
<evidence type="ECO:0000313" key="3">
    <source>
        <dbReference type="EMBL" id="OHV38030.1"/>
    </source>
</evidence>
<evidence type="ECO:0000256" key="2">
    <source>
        <dbReference type="SAM" id="MobiDB-lite"/>
    </source>
</evidence>
<keyword evidence="1" id="KW-0560">Oxidoreductase</keyword>
<evidence type="ECO:0000256" key="1">
    <source>
        <dbReference type="ARBA" id="ARBA00023002"/>
    </source>
</evidence>
<name>A0A1S1QVN5_9ACTN</name>
<dbReference type="Pfam" id="PF00106">
    <property type="entry name" value="adh_short"/>
    <property type="match status" value="1"/>
</dbReference>
<feature type="compositionally biased region" description="Basic and acidic residues" evidence="2">
    <location>
        <begin position="1"/>
        <end position="15"/>
    </location>
</feature>
<dbReference type="RefSeq" id="WP_071084320.1">
    <property type="nucleotide sequence ID" value="NZ_MBLM01000110.1"/>
</dbReference>
<organism evidence="3 4">
    <name type="scientific">Parafrankia colletiae</name>
    <dbReference type="NCBI Taxonomy" id="573497"/>
    <lineage>
        <taxon>Bacteria</taxon>
        <taxon>Bacillati</taxon>
        <taxon>Actinomycetota</taxon>
        <taxon>Actinomycetes</taxon>
        <taxon>Frankiales</taxon>
        <taxon>Frankiaceae</taxon>
        <taxon>Parafrankia</taxon>
    </lineage>
</organism>
<dbReference type="PRINTS" id="PR00081">
    <property type="entry name" value="GDHRDH"/>
</dbReference>
<dbReference type="Gene3D" id="3.40.50.720">
    <property type="entry name" value="NAD(P)-binding Rossmann-like Domain"/>
    <property type="match status" value="1"/>
</dbReference>
<dbReference type="Proteomes" id="UP000179627">
    <property type="component" value="Unassembled WGS sequence"/>
</dbReference>
<gene>
    <name evidence="3" type="ORF">CC117_16390</name>
</gene>
<dbReference type="SUPFAM" id="SSF51735">
    <property type="entry name" value="NAD(P)-binding Rossmann-fold domains"/>
    <property type="match status" value="1"/>
</dbReference>
<evidence type="ECO:0000313" key="4">
    <source>
        <dbReference type="Proteomes" id="UP000179627"/>
    </source>
</evidence>
<comment type="caution">
    <text evidence="3">The sequence shown here is derived from an EMBL/GenBank/DDBJ whole genome shotgun (WGS) entry which is preliminary data.</text>
</comment>
<feature type="region of interest" description="Disordered" evidence="2">
    <location>
        <begin position="1"/>
        <end position="23"/>
    </location>
</feature>
<keyword evidence="4" id="KW-1185">Reference proteome</keyword>